<keyword evidence="2" id="KW-0723">Serine/threonine-protein kinase</keyword>
<evidence type="ECO:0000313" key="8">
    <source>
        <dbReference type="Ensembl" id="ENSACCP00020002443.1"/>
    </source>
</evidence>
<dbReference type="InterPro" id="IPR050205">
    <property type="entry name" value="CDPK_Ser/Thr_kinases"/>
</dbReference>
<dbReference type="InterPro" id="IPR000719">
    <property type="entry name" value="Prot_kinase_dom"/>
</dbReference>
<dbReference type="Pfam" id="PF00069">
    <property type="entry name" value="Pkinase"/>
    <property type="match status" value="1"/>
</dbReference>
<evidence type="ECO:0000313" key="9">
    <source>
        <dbReference type="Proteomes" id="UP000472275"/>
    </source>
</evidence>
<reference evidence="8" key="1">
    <citation type="submission" date="2025-08" db="UniProtKB">
        <authorList>
            <consortium name="Ensembl"/>
        </authorList>
    </citation>
    <scope>IDENTIFICATION</scope>
</reference>
<evidence type="ECO:0000256" key="1">
    <source>
        <dbReference type="ARBA" id="ARBA00006692"/>
    </source>
</evidence>
<reference evidence="8" key="2">
    <citation type="submission" date="2025-09" db="UniProtKB">
        <authorList>
            <consortium name="Ensembl"/>
        </authorList>
    </citation>
    <scope>IDENTIFICATION</scope>
</reference>
<keyword evidence="6" id="KW-0067">ATP-binding</keyword>
<accession>A0A663DR65</accession>
<dbReference type="AlphaFoldDB" id="A0A663DR65"/>
<evidence type="ECO:0000256" key="3">
    <source>
        <dbReference type="ARBA" id="ARBA00022679"/>
    </source>
</evidence>
<evidence type="ECO:0000259" key="7">
    <source>
        <dbReference type="PROSITE" id="PS50011"/>
    </source>
</evidence>
<evidence type="ECO:0000256" key="5">
    <source>
        <dbReference type="ARBA" id="ARBA00022777"/>
    </source>
</evidence>
<dbReference type="Proteomes" id="UP000472275">
    <property type="component" value="Chromosome 2"/>
</dbReference>
<keyword evidence="3" id="KW-0808">Transferase</keyword>
<dbReference type="Gene3D" id="1.10.510.10">
    <property type="entry name" value="Transferase(Phosphotransferase) domain 1"/>
    <property type="match status" value="1"/>
</dbReference>
<dbReference type="GeneTree" id="ENSGT00940000159370"/>
<dbReference type="GO" id="GO:0005524">
    <property type="term" value="F:ATP binding"/>
    <property type="evidence" value="ECO:0007669"/>
    <property type="project" value="UniProtKB-KW"/>
</dbReference>
<dbReference type="InParanoid" id="A0A663DR65"/>
<dbReference type="PANTHER" id="PTHR24349">
    <property type="entry name" value="SERINE/THREONINE-PROTEIN KINASE"/>
    <property type="match status" value="1"/>
</dbReference>
<organism evidence="8 9">
    <name type="scientific">Aquila chrysaetos chrysaetos</name>
    <dbReference type="NCBI Taxonomy" id="223781"/>
    <lineage>
        <taxon>Eukaryota</taxon>
        <taxon>Metazoa</taxon>
        <taxon>Chordata</taxon>
        <taxon>Craniata</taxon>
        <taxon>Vertebrata</taxon>
        <taxon>Euteleostomi</taxon>
        <taxon>Archelosauria</taxon>
        <taxon>Archosauria</taxon>
        <taxon>Dinosauria</taxon>
        <taxon>Saurischia</taxon>
        <taxon>Theropoda</taxon>
        <taxon>Coelurosauria</taxon>
        <taxon>Aves</taxon>
        <taxon>Neognathae</taxon>
        <taxon>Neoaves</taxon>
        <taxon>Telluraves</taxon>
        <taxon>Accipitrimorphae</taxon>
        <taxon>Accipitriformes</taxon>
        <taxon>Accipitridae</taxon>
        <taxon>Accipitrinae</taxon>
        <taxon>Aquila</taxon>
    </lineage>
</organism>
<keyword evidence="9" id="KW-1185">Reference proteome</keyword>
<dbReference type="InterPro" id="IPR011009">
    <property type="entry name" value="Kinase-like_dom_sf"/>
</dbReference>
<feature type="domain" description="Protein kinase" evidence="7">
    <location>
        <begin position="1"/>
        <end position="104"/>
    </location>
</feature>
<evidence type="ECO:0000256" key="2">
    <source>
        <dbReference type="ARBA" id="ARBA00022527"/>
    </source>
</evidence>
<dbReference type="Ensembl" id="ENSACCT00020002520.1">
    <property type="protein sequence ID" value="ENSACCP00020002443.1"/>
    <property type="gene ID" value="ENSACCG00020001683.1"/>
</dbReference>
<evidence type="ECO:0000256" key="4">
    <source>
        <dbReference type="ARBA" id="ARBA00022741"/>
    </source>
</evidence>
<keyword evidence="5" id="KW-0418">Kinase</keyword>
<dbReference type="SUPFAM" id="SSF56112">
    <property type="entry name" value="Protein kinase-like (PK-like)"/>
    <property type="match status" value="1"/>
</dbReference>
<proteinExistence type="inferred from homology"/>
<dbReference type="GO" id="GO:0004674">
    <property type="term" value="F:protein serine/threonine kinase activity"/>
    <property type="evidence" value="ECO:0007669"/>
    <property type="project" value="UniProtKB-KW"/>
</dbReference>
<keyword evidence="4" id="KW-0547">Nucleotide-binding</keyword>
<evidence type="ECO:0000256" key="6">
    <source>
        <dbReference type="ARBA" id="ARBA00022840"/>
    </source>
</evidence>
<protein>
    <recommendedName>
        <fullName evidence="7">Protein kinase domain-containing protein</fullName>
    </recommendedName>
</protein>
<dbReference type="PROSITE" id="PS50011">
    <property type="entry name" value="PROTEIN_KINASE_DOM"/>
    <property type="match status" value="1"/>
</dbReference>
<sequence>MTPCCTANFVAPEVFRRQGYDAACDIWSLGVRLYTMLTGYTPFVNGPGDTSEEIWAQIGTGKLSLLGGYWSTISDTAKDLVSKMLHVNPPQRLTGAVAATYSSLNRNQSPVLGARWPFYSCSEHYFL</sequence>
<name>A0A663DR65_AQUCH</name>
<comment type="similarity">
    <text evidence="1">Belongs to the protein kinase superfamily. CAMK Ser/Thr protein kinase family.</text>
</comment>